<dbReference type="CDD" id="cd00082">
    <property type="entry name" value="HisKA"/>
    <property type="match status" value="1"/>
</dbReference>
<evidence type="ECO:0000313" key="18">
    <source>
        <dbReference type="Proteomes" id="UP000253319"/>
    </source>
</evidence>
<feature type="transmembrane region" description="Helical" evidence="12">
    <location>
        <begin position="208"/>
        <end position="225"/>
    </location>
</feature>
<dbReference type="Pfam" id="PF02518">
    <property type="entry name" value="HATPase_c"/>
    <property type="match status" value="1"/>
</dbReference>
<accession>A0A365P227</accession>
<dbReference type="SMART" id="SM00086">
    <property type="entry name" value="PAC"/>
    <property type="match status" value="3"/>
</dbReference>
<keyword evidence="6 17" id="KW-0418">Kinase</keyword>
<feature type="domain" description="PAS" evidence="15">
    <location>
        <begin position="346"/>
        <end position="413"/>
    </location>
</feature>
<dbReference type="SMART" id="SM00065">
    <property type="entry name" value="GAF"/>
    <property type="match status" value="2"/>
</dbReference>
<dbReference type="InterPro" id="IPR013655">
    <property type="entry name" value="PAS_fold_3"/>
</dbReference>
<evidence type="ECO:0000256" key="5">
    <source>
        <dbReference type="ARBA" id="ARBA00022741"/>
    </source>
</evidence>
<dbReference type="OrthoDB" id="9811889at2"/>
<evidence type="ECO:0000256" key="9">
    <source>
        <dbReference type="ARBA" id="ARBA00064003"/>
    </source>
</evidence>
<feature type="domain" description="Response regulatory" evidence="14">
    <location>
        <begin position="1344"/>
        <end position="1460"/>
    </location>
</feature>
<dbReference type="SUPFAM" id="SSF47384">
    <property type="entry name" value="Homodimeric domain of signal transducing histidine kinase"/>
    <property type="match status" value="1"/>
</dbReference>
<dbReference type="Gene3D" id="3.30.450.40">
    <property type="match status" value="2"/>
</dbReference>
<feature type="transmembrane region" description="Helical" evidence="12">
    <location>
        <begin position="185"/>
        <end position="202"/>
    </location>
</feature>
<keyword evidence="12" id="KW-0472">Membrane</keyword>
<dbReference type="EMBL" id="QLST01000007">
    <property type="protein sequence ID" value="RBA28425.1"/>
    <property type="molecule type" value="Genomic_DNA"/>
</dbReference>
<dbReference type="SMART" id="SM00448">
    <property type="entry name" value="REC"/>
    <property type="match status" value="1"/>
</dbReference>
<keyword evidence="3 11" id="KW-0597">Phosphoprotein</keyword>
<feature type="transmembrane region" description="Helical" evidence="12">
    <location>
        <begin position="34"/>
        <end position="55"/>
    </location>
</feature>
<feature type="modified residue" description="4-aspartylphosphate" evidence="11">
    <location>
        <position position="1395"/>
    </location>
</feature>
<dbReference type="InterPro" id="IPR029016">
    <property type="entry name" value="GAF-like_dom_sf"/>
</dbReference>
<evidence type="ECO:0000256" key="11">
    <source>
        <dbReference type="PROSITE-ProRule" id="PRU00169"/>
    </source>
</evidence>
<sequence length="1465" mass="169538">MFCNYFLIKYFDLALGLSFEQVPFSLFTIFENSVIASCVLLYSLAIGVLILFLYINKKKTLPKNYSFIDELKESFSKNEYSYYFLYLSIIFPVAELFYQIFDYHNHEELIYSYLLGLVCMIGYLLTSYTSLKKYAMSLFSICFFGYFAHITISTASQTINFTLFSEYLLLLFFSFVIFKSFKNHLIFISLTFVYLFALLLLNTTEKETIIALINANFILLIINFARRLNTIQNNRKFLFTNEIINNTNSIIIATDKFGNVLFCNETILKILGFSNTEVLRDGFWKLTEDKDFEPIDYNLKFVPNQLYIRKLKCKNGDYKYIQWTDVKHNDNLFVATGQDVTSKVELEKKYYDLIQSAKDIIYESDQWGYITYVNKFSTELLGYDFDEIIGKHFSYFIVENYKEKIIDFYRPENLDYNDFDILEFPIRKKNNEIIWVSQKVAVKRNEIFEIIGYSSIIRDITITKNLEIEEKERMDRISKLNEISNRLSTLNFLTFKDLKTLIEHISVEASAGLGVDRVSLWDYFEDYIVLSNIFVKSENKHYNDLTLYKKDFPKYFKAIEEIPVLVASNALTNVHTEEFVEVYFKNYNIKSLLDVPIYISGKLVAISCFEATNEIKNWTNEDINFAKTVSDIIALAIETLKRKEAENQILYKNKILITLAEVTSNLIRKQRIEDLFDESLVVIARTIETDRFYYFENNLETNLISQRFEWVSEQEFTEIDNPELQNMSLDAFPEFKESVTKNDFFSRIVSQMPDSNMKVALESQNILSILIIPLFYKDVFLGFIGFDDCKSERIWKEEEINILRTLANNIATTIIRIKNENAIQESEEKFKLLANNIPAAVYLVKYDEARSKVYLNNEIEKLTGYSKEEFLTNRIKLSDLYHPEDKQKALTIIEKAVKNKKSFVITCRLIKKDGSEVWIEEYGEAIVMNNKVEYLEGVLLDITERKSAQEAILAREIAENSNKAKSEFLANMSHEIRTPLNGIIGFSKLLLNTGINETQKQYLQTVNQSAESLLDVVNDILDISKIEAGKLSIENSKSSLIDIVYDSVDMMKFNAHQKNLELIVNIDNDVDCAIWTDQIRLKQILQNLLSNAIKFTPKGQIEIKIETVEKKTDWSKIKFAVIDTGIGIKEENKLKILEPFSQEDTSTTRKFGGTGLGLSITNSLLKLMKSELNIESTINEGSTFSFILETKTENCERHKILENNAIKEALLIEDNPSTAAVIIKMFEDFDIQVDRSTKEKIIEDISTKPSVQLVMLDLEYISKAKCIEILKELNHFPNIACLVMQNVTSSFIINENLKNKKYFSVIKPIKINVIQNILNKINNPAAIAKQNELTKSTKNKSRASLLIVEDNKINMLLTKTLVQKSFPNLTISEATNGLEAVELFNTNVFDIVLMDIQMPVMNGYEASLRIKELHPKTIIIALTAGIIAGEREKCMDIGMNDFIVKPIDKTIFENTLIKWLNRNEN</sequence>
<name>A0A365P227_9FLAO</name>
<feature type="domain" description="PAS" evidence="15">
    <location>
        <begin position="242"/>
        <end position="279"/>
    </location>
</feature>
<evidence type="ECO:0000259" key="13">
    <source>
        <dbReference type="PROSITE" id="PS50109"/>
    </source>
</evidence>
<dbReference type="InterPro" id="IPR000700">
    <property type="entry name" value="PAS-assoc_C"/>
</dbReference>
<feature type="domain" description="PAS" evidence="15">
    <location>
        <begin position="826"/>
        <end position="900"/>
    </location>
</feature>
<dbReference type="Pfam" id="PF08447">
    <property type="entry name" value="PAS_3"/>
    <property type="match status" value="1"/>
</dbReference>
<evidence type="ECO:0000256" key="6">
    <source>
        <dbReference type="ARBA" id="ARBA00022777"/>
    </source>
</evidence>
<dbReference type="Gene3D" id="3.30.565.10">
    <property type="entry name" value="Histidine kinase-like ATPase, C-terminal domain"/>
    <property type="match status" value="1"/>
</dbReference>
<protein>
    <recommendedName>
        <fullName evidence="10">Sensory/regulatory protein RpfC</fullName>
        <ecNumber evidence="2">2.7.13.3</ecNumber>
    </recommendedName>
</protein>
<dbReference type="NCBIfam" id="TIGR00229">
    <property type="entry name" value="sensory_box"/>
    <property type="match status" value="3"/>
</dbReference>
<feature type="transmembrane region" description="Helical" evidence="12">
    <location>
        <begin position="134"/>
        <end position="152"/>
    </location>
</feature>
<dbReference type="Gene3D" id="1.10.287.130">
    <property type="match status" value="1"/>
</dbReference>
<evidence type="ECO:0000256" key="7">
    <source>
        <dbReference type="ARBA" id="ARBA00022840"/>
    </source>
</evidence>
<dbReference type="InterPro" id="IPR001610">
    <property type="entry name" value="PAC"/>
</dbReference>
<feature type="transmembrane region" description="Helical" evidence="12">
    <location>
        <begin position="80"/>
        <end position="98"/>
    </location>
</feature>
<keyword evidence="5" id="KW-0547">Nucleotide-binding</keyword>
<keyword evidence="4" id="KW-0808">Transferase</keyword>
<evidence type="ECO:0000256" key="10">
    <source>
        <dbReference type="ARBA" id="ARBA00068150"/>
    </source>
</evidence>
<keyword evidence="7" id="KW-0067">ATP-binding</keyword>
<dbReference type="PRINTS" id="PR00344">
    <property type="entry name" value="BCTRLSENSOR"/>
</dbReference>
<dbReference type="InterPro" id="IPR003018">
    <property type="entry name" value="GAF"/>
</dbReference>
<reference evidence="17 18" key="1">
    <citation type="submission" date="2018-06" db="EMBL/GenBank/DDBJ databases">
        <title>Flavobacterium tibetense sp. nov., isolated from a wetland YonghuCo on Tibetan Plateau.</title>
        <authorList>
            <person name="Xing P."/>
            <person name="Phurbu D."/>
            <person name="Lu H."/>
        </authorList>
    </citation>
    <scope>NUCLEOTIDE SEQUENCE [LARGE SCALE GENOMIC DNA]</scope>
    <source>
        <strain evidence="17 18">YH5</strain>
    </source>
</reference>
<evidence type="ECO:0000256" key="12">
    <source>
        <dbReference type="SAM" id="Phobius"/>
    </source>
</evidence>
<dbReference type="PANTHER" id="PTHR45339">
    <property type="entry name" value="HYBRID SIGNAL TRANSDUCTION HISTIDINE KINASE J"/>
    <property type="match status" value="1"/>
</dbReference>
<dbReference type="SUPFAM" id="SSF52172">
    <property type="entry name" value="CheY-like"/>
    <property type="match status" value="2"/>
</dbReference>
<evidence type="ECO:0000256" key="8">
    <source>
        <dbReference type="ARBA" id="ARBA00023012"/>
    </source>
</evidence>
<dbReference type="InterPro" id="IPR004358">
    <property type="entry name" value="Sig_transdc_His_kin-like_C"/>
</dbReference>
<dbReference type="InterPro" id="IPR036097">
    <property type="entry name" value="HisK_dim/P_sf"/>
</dbReference>
<dbReference type="InterPro" id="IPR005467">
    <property type="entry name" value="His_kinase_dom"/>
</dbReference>
<dbReference type="Gene3D" id="3.30.450.20">
    <property type="entry name" value="PAS domain"/>
    <property type="match status" value="3"/>
</dbReference>
<evidence type="ECO:0000256" key="3">
    <source>
        <dbReference type="ARBA" id="ARBA00022553"/>
    </source>
</evidence>
<dbReference type="SMART" id="SM00387">
    <property type="entry name" value="HATPase_c"/>
    <property type="match status" value="1"/>
</dbReference>
<dbReference type="InterPro" id="IPR035965">
    <property type="entry name" value="PAS-like_dom_sf"/>
</dbReference>
<evidence type="ECO:0000259" key="14">
    <source>
        <dbReference type="PROSITE" id="PS50110"/>
    </source>
</evidence>
<gene>
    <name evidence="17" type="ORF">DPN68_06865</name>
</gene>
<dbReference type="CDD" id="cd16922">
    <property type="entry name" value="HATPase_EvgS-ArcB-TorS-like"/>
    <property type="match status" value="1"/>
</dbReference>
<feature type="transmembrane region" description="Helical" evidence="12">
    <location>
        <begin position="110"/>
        <end position="127"/>
    </location>
</feature>
<dbReference type="Proteomes" id="UP000253319">
    <property type="component" value="Unassembled WGS sequence"/>
</dbReference>
<dbReference type="InterPro" id="IPR003594">
    <property type="entry name" value="HATPase_dom"/>
</dbReference>
<dbReference type="PROSITE" id="PS50112">
    <property type="entry name" value="PAS"/>
    <property type="match status" value="3"/>
</dbReference>
<dbReference type="GO" id="GO:0000155">
    <property type="term" value="F:phosphorelay sensor kinase activity"/>
    <property type="evidence" value="ECO:0007669"/>
    <property type="project" value="InterPro"/>
</dbReference>
<keyword evidence="12" id="KW-0812">Transmembrane</keyword>
<dbReference type="SUPFAM" id="SSF55781">
    <property type="entry name" value="GAF domain-like"/>
    <property type="match status" value="2"/>
</dbReference>
<comment type="caution">
    <text evidence="17">The sequence shown here is derived from an EMBL/GenBank/DDBJ whole genome shotgun (WGS) entry which is preliminary data.</text>
</comment>
<comment type="catalytic activity">
    <reaction evidence="1">
        <text>ATP + protein L-histidine = ADP + protein N-phospho-L-histidine.</text>
        <dbReference type="EC" id="2.7.13.3"/>
    </reaction>
</comment>
<keyword evidence="18" id="KW-1185">Reference proteome</keyword>
<evidence type="ECO:0000259" key="16">
    <source>
        <dbReference type="PROSITE" id="PS50113"/>
    </source>
</evidence>
<dbReference type="SMART" id="SM00091">
    <property type="entry name" value="PAS"/>
    <property type="match status" value="3"/>
</dbReference>
<dbReference type="PROSITE" id="PS50109">
    <property type="entry name" value="HIS_KIN"/>
    <property type="match status" value="1"/>
</dbReference>
<evidence type="ECO:0000313" key="17">
    <source>
        <dbReference type="EMBL" id="RBA28425.1"/>
    </source>
</evidence>
<dbReference type="CDD" id="cd00130">
    <property type="entry name" value="PAS"/>
    <property type="match status" value="3"/>
</dbReference>
<keyword evidence="12" id="KW-1133">Transmembrane helix</keyword>
<dbReference type="Pfam" id="PF00072">
    <property type="entry name" value="Response_reg"/>
    <property type="match status" value="1"/>
</dbReference>
<evidence type="ECO:0000256" key="4">
    <source>
        <dbReference type="ARBA" id="ARBA00022679"/>
    </source>
</evidence>
<dbReference type="EC" id="2.7.13.3" evidence="2"/>
<dbReference type="GO" id="GO:0005524">
    <property type="term" value="F:ATP binding"/>
    <property type="evidence" value="ECO:0007669"/>
    <property type="project" value="UniProtKB-KW"/>
</dbReference>
<dbReference type="InterPro" id="IPR000014">
    <property type="entry name" value="PAS"/>
</dbReference>
<evidence type="ECO:0000259" key="15">
    <source>
        <dbReference type="PROSITE" id="PS50112"/>
    </source>
</evidence>
<dbReference type="InterPro" id="IPR036890">
    <property type="entry name" value="HATPase_C_sf"/>
</dbReference>
<dbReference type="Pfam" id="PF13426">
    <property type="entry name" value="PAS_9"/>
    <property type="match status" value="2"/>
</dbReference>
<comment type="subunit">
    <text evidence="9">At low DSF concentrations, interacts with RpfF.</text>
</comment>
<proteinExistence type="predicted"/>
<dbReference type="InterPro" id="IPR011006">
    <property type="entry name" value="CheY-like_superfamily"/>
</dbReference>
<dbReference type="SMART" id="SM00388">
    <property type="entry name" value="HisKA"/>
    <property type="match status" value="1"/>
</dbReference>
<feature type="transmembrane region" description="Helical" evidence="12">
    <location>
        <begin position="158"/>
        <end position="178"/>
    </location>
</feature>
<organism evidence="17 18">
    <name type="scientific">Flavobacterium tibetense</name>
    <dbReference type="NCBI Taxonomy" id="2233533"/>
    <lineage>
        <taxon>Bacteria</taxon>
        <taxon>Pseudomonadati</taxon>
        <taxon>Bacteroidota</taxon>
        <taxon>Flavobacteriia</taxon>
        <taxon>Flavobacteriales</taxon>
        <taxon>Flavobacteriaceae</taxon>
        <taxon>Flavobacterium</taxon>
    </lineage>
</organism>
<feature type="domain" description="PAC" evidence="16">
    <location>
        <begin position="420"/>
        <end position="472"/>
    </location>
</feature>
<evidence type="ECO:0000256" key="1">
    <source>
        <dbReference type="ARBA" id="ARBA00000085"/>
    </source>
</evidence>
<feature type="domain" description="PAC" evidence="16">
    <location>
        <begin position="903"/>
        <end position="954"/>
    </location>
</feature>
<dbReference type="PROSITE" id="PS50110">
    <property type="entry name" value="RESPONSE_REGULATORY"/>
    <property type="match status" value="1"/>
</dbReference>
<dbReference type="FunFam" id="3.30.565.10:FF:000010">
    <property type="entry name" value="Sensor histidine kinase RcsC"/>
    <property type="match status" value="1"/>
</dbReference>
<feature type="domain" description="Histidine kinase" evidence="13">
    <location>
        <begin position="971"/>
        <end position="1192"/>
    </location>
</feature>
<keyword evidence="8" id="KW-0902">Two-component regulatory system</keyword>
<dbReference type="PROSITE" id="PS50113">
    <property type="entry name" value="PAC"/>
    <property type="match status" value="2"/>
</dbReference>
<dbReference type="Pfam" id="PF00512">
    <property type="entry name" value="HisKA"/>
    <property type="match status" value="1"/>
</dbReference>
<dbReference type="PANTHER" id="PTHR45339:SF1">
    <property type="entry name" value="HYBRID SIGNAL TRANSDUCTION HISTIDINE KINASE J"/>
    <property type="match status" value="1"/>
</dbReference>
<evidence type="ECO:0000256" key="2">
    <source>
        <dbReference type="ARBA" id="ARBA00012438"/>
    </source>
</evidence>
<dbReference type="RefSeq" id="WP_113988914.1">
    <property type="nucleotide sequence ID" value="NZ_QLST01000007.1"/>
</dbReference>
<dbReference type="SUPFAM" id="SSF55874">
    <property type="entry name" value="ATPase domain of HSP90 chaperone/DNA topoisomerase II/histidine kinase"/>
    <property type="match status" value="1"/>
</dbReference>
<dbReference type="Pfam" id="PF01590">
    <property type="entry name" value="GAF"/>
    <property type="match status" value="2"/>
</dbReference>
<dbReference type="InterPro" id="IPR001789">
    <property type="entry name" value="Sig_transdc_resp-reg_receiver"/>
</dbReference>
<dbReference type="CDD" id="cd17546">
    <property type="entry name" value="REC_hyHK_CKI1_RcsC-like"/>
    <property type="match status" value="1"/>
</dbReference>
<dbReference type="InterPro" id="IPR003661">
    <property type="entry name" value="HisK_dim/P_dom"/>
</dbReference>
<dbReference type="FunFam" id="1.10.287.130:FF:000002">
    <property type="entry name" value="Two-component osmosensing histidine kinase"/>
    <property type="match status" value="1"/>
</dbReference>
<dbReference type="SUPFAM" id="SSF55785">
    <property type="entry name" value="PYP-like sensor domain (PAS domain)"/>
    <property type="match status" value="3"/>
</dbReference>
<dbReference type="Gene3D" id="3.40.50.2300">
    <property type="match status" value="2"/>
</dbReference>